<dbReference type="GO" id="GO:0009307">
    <property type="term" value="P:DNA restriction-modification system"/>
    <property type="evidence" value="ECO:0007669"/>
    <property type="project" value="InterPro"/>
</dbReference>
<evidence type="ECO:0000313" key="3">
    <source>
        <dbReference type="Proteomes" id="UP000287746"/>
    </source>
</evidence>
<evidence type="ECO:0000259" key="1">
    <source>
        <dbReference type="PROSITE" id="PS50943"/>
    </source>
</evidence>
<dbReference type="GO" id="GO:0009007">
    <property type="term" value="F:site-specific DNA-methyltransferase (adenine-specific) activity"/>
    <property type="evidence" value="ECO:0007669"/>
    <property type="project" value="InterPro"/>
</dbReference>
<dbReference type="Pfam" id="PF01381">
    <property type="entry name" value="HTH_3"/>
    <property type="match status" value="2"/>
</dbReference>
<comment type="caution">
    <text evidence="2">The sequence shown here is derived from an EMBL/GenBank/DDBJ whole genome shotgun (WGS) entry which is preliminary data.</text>
</comment>
<dbReference type="AlphaFoldDB" id="A0A430FXG1"/>
<dbReference type="InterPro" id="IPR010982">
    <property type="entry name" value="Lambda_DNA-bd_dom_sf"/>
</dbReference>
<dbReference type="CDD" id="cd00093">
    <property type="entry name" value="HTH_XRE"/>
    <property type="match status" value="2"/>
</dbReference>
<organism evidence="2 3">
    <name type="scientific">Sphingomonas koreensis</name>
    <dbReference type="NCBI Taxonomy" id="93064"/>
    <lineage>
        <taxon>Bacteria</taxon>
        <taxon>Pseudomonadati</taxon>
        <taxon>Pseudomonadota</taxon>
        <taxon>Alphaproteobacteria</taxon>
        <taxon>Sphingomonadales</taxon>
        <taxon>Sphingomonadaceae</taxon>
        <taxon>Sphingomonas</taxon>
    </lineage>
</organism>
<dbReference type="RefSeq" id="WP_126006307.1">
    <property type="nucleotide sequence ID" value="NZ_QQYZ01000042.1"/>
</dbReference>
<accession>A0A430FXG1</accession>
<feature type="domain" description="HTH cro/C1-type" evidence="1">
    <location>
        <begin position="5"/>
        <end position="57"/>
    </location>
</feature>
<dbReference type="SMART" id="SM00530">
    <property type="entry name" value="HTH_XRE"/>
    <property type="match status" value="2"/>
</dbReference>
<name>A0A430FXG1_9SPHN</name>
<gene>
    <name evidence="2" type="ORF">DAH66_21910</name>
</gene>
<dbReference type="InterPro" id="IPR001387">
    <property type="entry name" value="Cro/C1-type_HTH"/>
</dbReference>
<feature type="domain" description="HTH cro/C1-type" evidence="1">
    <location>
        <begin position="67"/>
        <end position="98"/>
    </location>
</feature>
<protein>
    <submittedName>
        <fullName evidence="2">Helix-turn-helix domain-containing protein</fullName>
    </submittedName>
</protein>
<reference evidence="3" key="1">
    <citation type="submission" date="2018-07" db="EMBL/GenBank/DDBJ databases">
        <title>Genomic and Epidemiologic Investigation of an Indolent Hospital Outbreak.</title>
        <authorList>
            <person name="Johnson R.C."/>
            <person name="Deming C."/>
            <person name="Conlan S."/>
            <person name="Zellmer C.J."/>
            <person name="Michelin A.V."/>
            <person name="Lee-Lin S.-Q."/>
            <person name="Thomas P.J."/>
            <person name="Park M."/>
            <person name="Weingarten R.A."/>
            <person name="Less J."/>
            <person name="Dekker J.P."/>
            <person name="Frank K.M."/>
            <person name="Musser K.A."/>
            <person name="Mcquiston J.R."/>
            <person name="Henderson D.K."/>
            <person name="Lau A.F."/>
            <person name="Palmore T.N."/>
            <person name="Segre J.A."/>
        </authorList>
    </citation>
    <scope>NUCLEOTIDE SEQUENCE [LARGE SCALE GENOMIC DNA]</scope>
    <source>
        <strain evidence="3">SK-CDC1_0717</strain>
    </source>
</reference>
<dbReference type="InterPro" id="IPR008593">
    <property type="entry name" value="Dam_MeTrfase"/>
</dbReference>
<dbReference type="Proteomes" id="UP000287746">
    <property type="component" value="Unassembled WGS sequence"/>
</dbReference>
<dbReference type="EMBL" id="QQYZ01000042">
    <property type="protein sequence ID" value="RSY76324.1"/>
    <property type="molecule type" value="Genomic_DNA"/>
</dbReference>
<dbReference type="PROSITE" id="PS50943">
    <property type="entry name" value="HTH_CROC1"/>
    <property type="match status" value="2"/>
</dbReference>
<sequence>MIEEMREARRAAGWSQQTLAKRLGVDSQSIKRLEKGVGSVRTLVMAMTALDFRLTGLGAGKTLHQQLRATRQRRSISLAELAARTGLSKTTIASLERGDGSVASLLRLLAVLAPRVRRRAPERAYWGQDQKDDRDSRFTPGDFMANIYEAFGDIDIDPCANAASPVIARRRILLDEGGDGLVDDWSGELAFVNPPFSELLKWLRRAHDQWRAGNVKTVVCLVPVRTDSRWFHDTLSADADIYLLQGRVKFLDVSGKAQHTPFSLMLVTLGATPRQKQRYAGLVPGFWLARDDLAIAR</sequence>
<dbReference type="Gene3D" id="1.10.260.40">
    <property type="entry name" value="lambda repressor-like DNA-binding domains"/>
    <property type="match status" value="2"/>
</dbReference>
<proteinExistence type="predicted"/>
<dbReference type="Pfam" id="PF05869">
    <property type="entry name" value="Dam"/>
    <property type="match status" value="1"/>
</dbReference>
<dbReference type="GO" id="GO:0003677">
    <property type="term" value="F:DNA binding"/>
    <property type="evidence" value="ECO:0007669"/>
    <property type="project" value="InterPro"/>
</dbReference>
<evidence type="ECO:0000313" key="2">
    <source>
        <dbReference type="EMBL" id="RSY76324.1"/>
    </source>
</evidence>
<dbReference type="SUPFAM" id="SSF47413">
    <property type="entry name" value="lambda repressor-like DNA-binding domains"/>
    <property type="match status" value="2"/>
</dbReference>